<evidence type="ECO:0000313" key="2">
    <source>
        <dbReference type="EMBL" id="CAB4218411.1"/>
    </source>
</evidence>
<evidence type="ECO:0000256" key="1">
    <source>
        <dbReference type="SAM" id="MobiDB-lite"/>
    </source>
</evidence>
<reference evidence="2" key="1">
    <citation type="submission" date="2020-05" db="EMBL/GenBank/DDBJ databases">
        <authorList>
            <person name="Chiriac C."/>
            <person name="Salcher M."/>
            <person name="Ghai R."/>
            <person name="Kavagutti S V."/>
        </authorList>
    </citation>
    <scope>NUCLEOTIDE SEQUENCE</scope>
</reference>
<organism evidence="2">
    <name type="scientific">uncultured Caudovirales phage</name>
    <dbReference type="NCBI Taxonomy" id="2100421"/>
    <lineage>
        <taxon>Viruses</taxon>
        <taxon>Duplodnaviria</taxon>
        <taxon>Heunggongvirae</taxon>
        <taxon>Uroviricota</taxon>
        <taxon>Caudoviricetes</taxon>
        <taxon>Peduoviridae</taxon>
        <taxon>Maltschvirus</taxon>
        <taxon>Maltschvirus maltsch</taxon>
    </lineage>
</organism>
<name>A0A6J5SUZ6_9CAUD</name>
<dbReference type="EMBL" id="LR797461">
    <property type="protein sequence ID" value="CAB4218411.1"/>
    <property type="molecule type" value="Genomic_DNA"/>
</dbReference>
<feature type="compositionally biased region" description="Polar residues" evidence="1">
    <location>
        <begin position="1"/>
        <end position="10"/>
    </location>
</feature>
<protein>
    <submittedName>
        <fullName evidence="2">Uncharacterized protein</fullName>
    </submittedName>
</protein>
<feature type="region of interest" description="Disordered" evidence="1">
    <location>
        <begin position="1"/>
        <end position="21"/>
    </location>
</feature>
<gene>
    <name evidence="2" type="ORF">UFOVP1597_16</name>
</gene>
<sequence length="280" mass="31076">MQTHVTSNNVHPFPKPQQAGISITDQPGFNIESSIDKDVITARAFPRDVHKCVKNIEMTIAMSPEVAASCYYTVPRAGKNITGASIRLAEICSSFWGNMQSGTRIVSNNGKSVVVEGWCLDLETNAKVSHEVSRGIVNKKGEPYSTDMQNTTIAAASAIAFRNVIFKTIPRVFIDQALQTAMNIAVMTRTQEEFEKNRQKMFEVLEHLGVRVANIFTFFGKSSVQEFEVEDMRMISGVRTSIKEGMLKAEEAFALPETRAEKINNLIADDGYDLDTGEVR</sequence>
<accession>A0A6J5SUZ6</accession>
<proteinExistence type="predicted"/>